<organism evidence="1 2">
    <name type="scientific">Zophobas morio</name>
    <dbReference type="NCBI Taxonomy" id="2755281"/>
    <lineage>
        <taxon>Eukaryota</taxon>
        <taxon>Metazoa</taxon>
        <taxon>Ecdysozoa</taxon>
        <taxon>Arthropoda</taxon>
        <taxon>Hexapoda</taxon>
        <taxon>Insecta</taxon>
        <taxon>Pterygota</taxon>
        <taxon>Neoptera</taxon>
        <taxon>Endopterygota</taxon>
        <taxon>Coleoptera</taxon>
        <taxon>Polyphaga</taxon>
        <taxon>Cucujiformia</taxon>
        <taxon>Tenebrionidae</taxon>
        <taxon>Zophobas</taxon>
    </lineage>
</organism>
<evidence type="ECO:0000313" key="1">
    <source>
        <dbReference type="EMBL" id="KAJ3666587.1"/>
    </source>
</evidence>
<sequence length="76" mass="8337">MVGEKCNLHVNSMSKQPKCKKLKLIPGDSQQKSLPQSLLPSMDLLVIDEAPSFVEPSIDVSQQKSEDGNTLITNNL</sequence>
<comment type="caution">
    <text evidence="1">The sequence shown here is derived from an EMBL/GenBank/DDBJ whole genome shotgun (WGS) entry which is preliminary data.</text>
</comment>
<proteinExistence type="predicted"/>
<name>A0AA38IZT9_9CUCU</name>
<evidence type="ECO:0000313" key="2">
    <source>
        <dbReference type="Proteomes" id="UP001168821"/>
    </source>
</evidence>
<keyword evidence="2" id="KW-1185">Reference proteome</keyword>
<dbReference type="AlphaFoldDB" id="A0AA38IZT9"/>
<reference evidence="1" key="1">
    <citation type="journal article" date="2023" name="G3 (Bethesda)">
        <title>Whole genome assemblies of Zophobas morio and Tenebrio molitor.</title>
        <authorList>
            <person name="Kaur S."/>
            <person name="Stinson S.A."/>
            <person name="diCenzo G.C."/>
        </authorList>
    </citation>
    <scope>NUCLEOTIDE SEQUENCE</scope>
    <source>
        <strain evidence="1">QUZm001</strain>
    </source>
</reference>
<protein>
    <submittedName>
        <fullName evidence="1">Uncharacterized protein</fullName>
    </submittedName>
</protein>
<dbReference type="Proteomes" id="UP001168821">
    <property type="component" value="Unassembled WGS sequence"/>
</dbReference>
<accession>A0AA38IZT9</accession>
<gene>
    <name evidence="1" type="ORF">Zmor_002024</name>
</gene>
<dbReference type="EMBL" id="JALNTZ010000001">
    <property type="protein sequence ID" value="KAJ3666587.1"/>
    <property type="molecule type" value="Genomic_DNA"/>
</dbReference>